<dbReference type="EMBL" id="JBHSBA010000003">
    <property type="protein sequence ID" value="MFC4124118.1"/>
    <property type="molecule type" value="Genomic_DNA"/>
</dbReference>
<evidence type="ECO:0000256" key="7">
    <source>
        <dbReference type="ARBA" id="ARBA00038093"/>
    </source>
</evidence>
<reference evidence="9" key="1">
    <citation type="journal article" date="2019" name="Int. J. Syst. Evol. Microbiol.">
        <title>The Global Catalogue of Microorganisms (GCM) 10K type strain sequencing project: providing services to taxonomists for standard genome sequencing and annotation.</title>
        <authorList>
            <consortium name="The Broad Institute Genomics Platform"/>
            <consortium name="The Broad Institute Genome Sequencing Center for Infectious Disease"/>
            <person name="Wu L."/>
            <person name="Ma J."/>
        </authorList>
    </citation>
    <scope>NUCLEOTIDE SEQUENCE [LARGE SCALE GENOMIC DNA]</scope>
    <source>
        <strain evidence="9">CGMCC 4.7204</strain>
    </source>
</reference>
<keyword evidence="6" id="KW-0460">Magnesium</keyword>
<dbReference type="SUPFAM" id="SSF88723">
    <property type="entry name" value="PIN domain-like"/>
    <property type="match status" value="1"/>
</dbReference>
<proteinExistence type="inferred from homology"/>
<dbReference type="PANTHER" id="PTHR33653">
    <property type="entry name" value="RIBONUCLEASE VAPC2"/>
    <property type="match status" value="1"/>
</dbReference>
<accession>A0ABV8L0M8</accession>
<dbReference type="InterPro" id="IPR050556">
    <property type="entry name" value="Type_II_TA_system_RNase"/>
</dbReference>
<dbReference type="PANTHER" id="PTHR33653:SF1">
    <property type="entry name" value="RIBONUCLEASE VAPC2"/>
    <property type="match status" value="1"/>
</dbReference>
<keyword evidence="2" id="KW-1277">Toxin-antitoxin system</keyword>
<evidence type="ECO:0000313" key="8">
    <source>
        <dbReference type="EMBL" id="MFC4124118.1"/>
    </source>
</evidence>
<evidence type="ECO:0000256" key="2">
    <source>
        <dbReference type="ARBA" id="ARBA00022649"/>
    </source>
</evidence>
<keyword evidence="3" id="KW-0540">Nuclease</keyword>
<evidence type="ECO:0000256" key="5">
    <source>
        <dbReference type="ARBA" id="ARBA00022801"/>
    </source>
</evidence>
<organism evidence="8 9">
    <name type="scientific">Nocardia rhizosphaerae</name>
    <dbReference type="NCBI Taxonomy" id="1691571"/>
    <lineage>
        <taxon>Bacteria</taxon>
        <taxon>Bacillati</taxon>
        <taxon>Actinomycetota</taxon>
        <taxon>Actinomycetes</taxon>
        <taxon>Mycobacteriales</taxon>
        <taxon>Nocardiaceae</taxon>
        <taxon>Nocardia</taxon>
    </lineage>
</organism>
<dbReference type="Proteomes" id="UP001595767">
    <property type="component" value="Unassembled WGS sequence"/>
</dbReference>
<keyword evidence="9" id="KW-1185">Reference proteome</keyword>
<dbReference type="InterPro" id="IPR029060">
    <property type="entry name" value="PIN-like_dom_sf"/>
</dbReference>
<sequence length="142" mass="16125">MTGYLIDSSAMWRILRSDELRETWRQPTTYKMIRSCYPQRAEFLSSSRNMAEFSRLASRFEQLYREISVPKSAGSWIGTFQHRAAQGGCVSAFSAVDLLICATAGYHDLIIVHDDKDFVTATRFATELREINVHDGPLNLGV</sequence>
<dbReference type="RefSeq" id="WP_378545652.1">
    <property type="nucleotide sequence ID" value="NZ_JBHSBA010000003.1"/>
</dbReference>
<evidence type="ECO:0000256" key="4">
    <source>
        <dbReference type="ARBA" id="ARBA00022723"/>
    </source>
</evidence>
<gene>
    <name evidence="8" type="ORF">ACFOW8_04150</name>
</gene>
<name>A0ABV8L0M8_9NOCA</name>
<evidence type="ECO:0000256" key="6">
    <source>
        <dbReference type="ARBA" id="ARBA00022842"/>
    </source>
</evidence>
<comment type="cofactor">
    <cofactor evidence="1">
        <name>Mg(2+)</name>
        <dbReference type="ChEBI" id="CHEBI:18420"/>
    </cofactor>
</comment>
<comment type="caution">
    <text evidence="8">The sequence shown here is derived from an EMBL/GenBank/DDBJ whole genome shotgun (WGS) entry which is preliminary data.</text>
</comment>
<evidence type="ECO:0000313" key="9">
    <source>
        <dbReference type="Proteomes" id="UP001595767"/>
    </source>
</evidence>
<evidence type="ECO:0000256" key="3">
    <source>
        <dbReference type="ARBA" id="ARBA00022722"/>
    </source>
</evidence>
<protein>
    <submittedName>
        <fullName evidence="8">VapC toxin family PIN domain ribonuclease</fullName>
    </submittedName>
</protein>
<comment type="similarity">
    <text evidence="7">Belongs to the PINc/VapC protein family.</text>
</comment>
<dbReference type="Gene3D" id="3.40.50.1010">
    <property type="entry name" value="5'-nuclease"/>
    <property type="match status" value="1"/>
</dbReference>
<evidence type="ECO:0000256" key="1">
    <source>
        <dbReference type="ARBA" id="ARBA00001946"/>
    </source>
</evidence>
<keyword evidence="5" id="KW-0378">Hydrolase</keyword>
<keyword evidence="4" id="KW-0479">Metal-binding</keyword>